<dbReference type="PATRIC" id="fig|582680.6.peg.1008"/>
<dbReference type="InterPro" id="IPR039498">
    <property type="entry name" value="NTP_transf_5"/>
</dbReference>
<dbReference type="Gene3D" id="3.30.460.40">
    <property type="match status" value="1"/>
</dbReference>
<dbReference type="Pfam" id="PF14907">
    <property type="entry name" value="NTP_transf_5"/>
    <property type="match status" value="1"/>
</dbReference>
<sequence length="294" mass="32211">MAIARTSGSSTGVTARVPAWANVHLSHAMVQRVADGAGVDLLHIKGPATDVALRDGLHRSADVDVLVRPAHLDRLITALEVQGWSLYTGFEEGSPFAHAANFRHPSWSFVDVHRTLPGPRADPATVFERLWRDRGTAPIAHRPCTVLSPAGQVLVQTTHAARSQGSERADAWARCGDDVQREVRALAEELQATTALAAGIGELAQHRDAPDFALWTYWSRSDGDRLDEWSARFRSAVGAGAKLRVLRQSLRVNRTHLALRLGHEPRRSEIVRAQFARLRLAGTVLGARLRGARR</sequence>
<accession>A0A0F0LMX3</accession>
<reference evidence="1 2" key="1">
    <citation type="submission" date="2015-02" db="EMBL/GenBank/DDBJ databases">
        <title>Draft genome sequences of ten Microbacterium spp. with emphasis on heavy metal contaminated environments.</title>
        <authorList>
            <person name="Corretto E."/>
        </authorList>
    </citation>
    <scope>NUCLEOTIDE SEQUENCE [LARGE SCALE GENOMIC DNA]</scope>
    <source>
        <strain evidence="1 2">ARN176</strain>
    </source>
</reference>
<dbReference type="STRING" id="582680.RS86_00979"/>
<dbReference type="RefSeq" id="WP_052680080.1">
    <property type="nucleotide sequence ID" value="NZ_JYIX01000028.1"/>
</dbReference>
<proteinExistence type="predicted"/>
<dbReference type="EMBL" id="JYIX01000028">
    <property type="protein sequence ID" value="KJL34493.1"/>
    <property type="molecule type" value="Genomic_DNA"/>
</dbReference>
<evidence type="ECO:0008006" key="3">
    <source>
        <dbReference type="Google" id="ProtNLM"/>
    </source>
</evidence>
<protein>
    <recommendedName>
        <fullName evidence="3">2-nitropropane dioxygenase</fullName>
    </recommendedName>
</protein>
<dbReference type="Proteomes" id="UP000033740">
    <property type="component" value="Unassembled WGS sequence"/>
</dbReference>
<comment type="caution">
    <text evidence="1">The sequence shown here is derived from an EMBL/GenBank/DDBJ whole genome shotgun (WGS) entry which is preliminary data.</text>
</comment>
<evidence type="ECO:0000313" key="2">
    <source>
        <dbReference type="Proteomes" id="UP000033740"/>
    </source>
</evidence>
<evidence type="ECO:0000313" key="1">
    <source>
        <dbReference type="EMBL" id="KJL34493.1"/>
    </source>
</evidence>
<dbReference type="AlphaFoldDB" id="A0A0F0LMX3"/>
<gene>
    <name evidence="1" type="ORF">RS86_00979</name>
</gene>
<name>A0A0F0LMX3_9MICO</name>
<keyword evidence="2" id="KW-1185">Reference proteome</keyword>
<organism evidence="1 2">
    <name type="scientific">Microbacterium azadirachtae</name>
    <dbReference type="NCBI Taxonomy" id="582680"/>
    <lineage>
        <taxon>Bacteria</taxon>
        <taxon>Bacillati</taxon>
        <taxon>Actinomycetota</taxon>
        <taxon>Actinomycetes</taxon>
        <taxon>Micrococcales</taxon>
        <taxon>Microbacteriaceae</taxon>
        <taxon>Microbacterium</taxon>
    </lineage>
</organism>